<sequence>MAYTINARDLVIYHGNDTRYWKWYTDVPSGFEVAELVEVCWFDIRTSVPARDLPRGSSYLTYLVFKLNAKPKGLEKATASVRFTEEKAKGTDDEGYSVFIDKSQDSKDPGIYPQTRSDGWKELNLGDFVNNRGRSSTVEARIFQTSDTIWKSGIIIKGIEIRPN</sequence>
<keyword evidence="1" id="KW-1185">Reference proteome</keyword>
<dbReference type="Pfam" id="PF14299">
    <property type="entry name" value="PP2"/>
    <property type="match status" value="1"/>
</dbReference>
<dbReference type="RefSeq" id="XP_027095683.1">
    <property type="nucleotide sequence ID" value="XM_027239882.2"/>
</dbReference>
<reference evidence="1" key="1">
    <citation type="journal article" date="2025" name="Foods">
        <title>Unveiling the Microbial Signatures of Arabica Coffee Cherries: Insights into Ripeness Specific Diversity, Functional Traits, and Implications for Quality and Safety.</title>
        <authorList>
            <consortium name="RefSeq"/>
            <person name="Tenea G.N."/>
            <person name="Cifuentes V."/>
            <person name="Reyes P."/>
            <person name="Cevallos-Vallejos M."/>
        </authorList>
    </citation>
    <scope>NUCLEOTIDE SEQUENCE [LARGE SCALE GENOMIC DNA]</scope>
</reference>
<organism evidence="1 2">
    <name type="scientific">Coffea arabica</name>
    <name type="common">Arabian coffee</name>
    <dbReference type="NCBI Taxonomy" id="13443"/>
    <lineage>
        <taxon>Eukaryota</taxon>
        <taxon>Viridiplantae</taxon>
        <taxon>Streptophyta</taxon>
        <taxon>Embryophyta</taxon>
        <taxon>Tracheophyta</taxon>
        <taxon>Spermatophyta</taxon>
        <taxon>Magnoliopsida</taxon>
        <taxon>eudicotyledons</taxon>
        <taxon>Gunneridae</taxon>
        <taxon>Pentapetalae</taxon>
        <taxon>asterids</taxon>
        <taxon>lamiids</taxon>
        <taxon>Gentianales</taxon>
        <taxon>Rubiaceae</taxon>
        <taxon>Ixoroideae</taxon>
        <taxon>Gardenieae complex</taxon>
        <taxon>Bertiereae - Coffeeae clade</taxon>
        <taxon>Coffeeae</taxon>
        <taxon>Coffea</taxon>
    </lineage>
</organism>
<dbReference type="GeneID" id="113715628"/>
<protein>
    <submittedName>
        <fullName evidence="2">F-box protein At2g02240-like</fullName>
    </submittedName>
</protein>
<dbReference type="PANTHER" id="PTHR32278:SF85">
    <property type="entry name" value="F-BOX PROTEIN PP2-B11-LIKE"/>
    <property type="match status" value="1"/>
</dbReference>
<proteinExistence type="predicted"/>
<accession>A0A6P6UYP6</accession>
<dbReference type="PANTHER" id="PTHR32278">
    <property type="entry name" value="F-BOX DOMAIN-CONTAINING PROTEIN"/>
    <property type="match status" value="1"/>
</dbReference>
<dbReference type="InterPro" id="IPR025886">
    <property type="entry name" value="PP2-like"/>
</dbReference>
<evidence type="ECO:0000313" key="1">
    <source>
        <dbReference type="Proteomes" id="UP001652660"/>
    </source>
</evidence>
<name>A0A6P6UYP6_COFAR</name>
<gene>
    <name evidence="2" type="primary">LOC113715628</name>
</gene>
<dbReference type="OrthoDB" id="1248861at2759"/>
<evidence type="ECO:0000313" key="2">
    <source>
        <dbReference type="RefSeq" id="XP_027095683.1"/>
    </source>
</evidence>
<dbReference type="Proteomes" id="UP001652660">
    <property type="component" value="Chromosome 11c"/>
</dbReference>
<reference evidence="2" key="2">
    <citation type="submission" date="2025-08" db="UniProtKB">
        <authorList>
            <consortium name="RefSeq"/>
        </authorList>
    </citation>
    <scope>IDENTIFICATION</scope>
    <source>
        <tissue evidence="2">Leaves</tissue>
    </source>
</reference>
<dbReference type="AlphaFoldDB" id="A0A6P6UYP6"/>